<keyword evidence="1" id="KW-0175">Coiled coil</keyword>
<accession>A0A1M5TMP5</accession>
<protein>
    <submittedName>
        <fullName evidence="2">Uncharacterized protein</fullName>
    </submittedName>
</protein>
<evidence type="ECO:0000313" key="2">
    <source>
        <dbReference type="EMBL" id="SHH51643.1"/>
    </source>
</evidence>
<reference evidence="3" key="1">
    <citation type="submission" date="2016-11" db="EMBL/GenBank/DDBJ databases">
        <authorList>
            <person name="Varghese N."/>
            <person name="Submissions S."/>
        </authorList>
    </citation>
    <scope>NUCLEOTIDE SEQUENCE [LARGE SCALE GENOMIC DNA]</scope>
    <source>
        <strain evidence="3">DSM 15285</strain>
    </source>
</reference>
<evidence type="ECO:0000313" key="3">
    <source>
        <dbReference type="Proteomes" id="UP000242520"/>
    </source>
</evidence>
<dbReference type="Proteomes" id="UP000242520">
    <property type="component" value="Unassembled WGS sequence"/>
</dbReference>
<keyword evidence="3" id="KW-1185">Reference proteome</keyword>
<name>A0A1M5TMP5_9FIRM</name>
<organism evidence="2 3">
    <name type="scientific">Tepidibacter thalassicus DSM 15285</name>
    <dbReference type="NCBI Taxonomy" id="1123350"/>
    <lineage>
        <taxon>Bacteria</taxon>
        <taxon>Bacillati</taxon>
        <taxon>Bacillota</taxon>
        <taxon>Clostridia</taxon>
        <taxon>Peptostreptococcales</taxon>
        <taxon>Peptostreptococcaceae</taxon>
        <taxon>Tepidibacter</taxon>
    </lineage>
</organism>
<sequence>MNEKQLQELKEKIEKGKMTKYKAETRLEELEKQEKILKEEIINLGYDPEKLDEIIQKLESEKQDLINKINEMLPDNIPSI</sequence>
<feature type="coiled-coil region" evidence="1">
    <location>
        <begin position="13"/>
        <end position="71"/>
    </location>
</feature>
<dbReference type="STRING" id="1123350.SAMN02744040_02222"/>
<dbReference type="EMBL" id="FQXH01000037">
    <property type="protein sequence ID" value="SHH51643.1"/>
    <property type="molecule type" value="Genomic_DNA"/>
</dbReference>
<gene>
    <name evidence="2" type="ORF">SAMN02744040_02222</name>
</gene>
<dbReference type="OrthoDB" id="1753888at2"/>
<evidence type="ECO:0000256" key="1">
    <source>
        <dbReference type="SAM" id="Coils"/>
    </source>
</evidence>
<dbReference type="RefSeq" id="WP_072726412.1">
    <property type="nucleotide sequence ID" value="NZ_FQXH01000037.1"/>
</dbReference>
<dbReference type="AlphaFoldDB" id="A0A1M5TMP5"/>
<proteinExistence type="predicted"/>